<keyword evidence="6" id="KW-0812">Transmembrane</keyword>
<keyword evidence="4" id="KW-0175">Coiled coil</keyword>
<dbReference type="GO" id="GO:0015562">
    <property type="term" value="F:efflux transmembrane transporter activity"/>
    <property type="evidence" value="ECO:0007669"/>
    <property type="project" value="TreeGrafter"/>
</dbReference>
<feature type="domain" description="Multidrug resistance protein MdtA-like C-terminal permuted SH3" evidence="9">
    <location>
        <begin position="367"/>
        <end position="424"/>
    </location>
</feature>
<comment type="similarity">
    <text evidence="2">Belongs to the membrane fusion protein (MFP) (TC 8.A.1) family.</text>
</comment>
<feature type="domain" description="Multidrug resistance protein MdtA-like barrel-sandwich hybrid" evidence="8">
    <location>
        <begin position="74"/>
        <end position="271"/>
    </location>
</feature>
<feature type="transmembrane region" description="Helical" evidence="6">
    <location>
        <begin position="19"/>
        <end position="37"/>
    </location>
</feature>
<evidence type="ECO:0000256" key="6">
    <source>
        <dbReference type="SAM" id="Phobius"/>
    </source>
</evidence>
<dbReference type="PANTHER" id="PTHR30469:SF33">
    <property type="entry name" value="SLR1207 PROTEIN"/>
    <property type="match status" value="1"/>
</dbReference>
<dbReference type="Pfam" id="PF25876">
    <property type="entry name" value="HH_MFP_RND"/>
    <property type="match status" value="1"/>
</dbReference>
<evidence type="ECO:0000256" key="4">
    <source>
        <dbReference type="SAM" id="Coils"/>
    </source>
</evidence>
<dbReference type="EMBL" id="MUYV01000005">
    <property type="protein sequence ID" value="OOS25245.1"/>
    <property type="molecule type" value="Genomic_DNA"/>
</dbReference>
<organism evidence="10 11">
    <name type="scientific">Moraxella porci DSM 25326</name>
    <dbReference type="NCBI Taxonomy" id="573983"/>
    <lineage>
        <taxon>Bacteria</taxon>
        <taxon>Pseudomonadati</taxon>
        <taxon>Pseudomonadota</taxon>
        <taxon>Gammaproteobacteria</taxon>
        <taxon>Moraxellales</taxon>
        <taxon>Moraxellaceae</taxon>
        <taxon>Moraxella</taxon>
    </lineage>
</organism>
<reference evidence="10 11" key="1">
    <citation type="submission" date="2017-02" db="EMBL/GenBank/DDBJ databases">
        <title>Draft genome sequence of Moraxella porci CCUG 54912T type strain.</title>
        <authorList>
            <person name="Salva-Serra F."/>
            <person name="Engstrom-Jakobsson H."/>
            <person name="Thorell K."/>
            <person name="Jaen-Luchoro D."/>
            <person name="Gonzales-Siles L."/>
            <person name="Karlsson R."/>
            <person name="Yazdan S."/>
            <person name="Boulund F."/>
            <person name="Johnning A."/>
            <person name="Engstrand L."/>
            <person name="Kristiansson E."/>
            <person name="Moore E."/>
        </authorList>
    </citation>
    <scope>NUCLEOTIDE SEQUENCE [LARGE SCALE GENOMIC DNA]</scope>
    <source>
        <strain evidence="10 11">CCUG 54912</strain>
    </source>
</reference>
<keyword evidence="3" id="KW-0813">Transport</keyword>
<dbReference type="Gene3D" id="2.40.30.170">
    <property type="match status" value="1"/>
</dbReference>
<dbReference type="Gene3D" id="1.10.287.470">
    <property type="entry name" value="Helix hairpin bin"/>
    <property type="match status" value="1"/>
</dbReference>
<feature type="compositionally biased region" description="Low complexity" evidence="5">
    <location>
        <begin position="425"/>
        <end position="443"/>
    </location>
</feature>
<dbReference type="RefSeq" id="WP_078317514.1">
    <property type="nucleotide sequence ID" value="NZ_MUYV01000005.1"/>
</dbReference>
<feature type="region of interest" description="Disordered" evidence="5">
    <location>
        <begin position="422"/>
        <end position="443"/>
    </location>
</feature>
<comment type="subcellular location">
    <subcellularLocation>
        <location evidence="1">Cell envelope</location>
    </subcellularLocation>
</comment>
<gene>
    <name evidence="10" type="ORF">B0681_04245</name>
</gene>
<accession>A0A1T0CSC4</accession>
<evidence type="ECO:0000256" key="3">
    <source>
        <dbReference type="ARBA" id="ARBA00022448"/>
    </source>
</evidence>
<keyword evidence="6" id="KW-0472">Membrane</keyword>
<feature type="coiled-coil region" evidence="4">
    <location>
        <begin position="114"/>
        <end position="235"/>
    </location>
</feature>
<dbReference type="STRING" id="573983.B0681_04245"/>
<evidence type="ECO:0000256" key="2">
    <source>
        <dbReference type="ARBA" id="ARBA00009477"/>
    </source>
</evidence>
<dbReference type="Proteomes" id="UP000190683">
    <property type="component" value="Unassembled WGS sequence"/>
</dbReference>
<dbReference type="SUPFAM" id="SSF111369">
    <property type="entry name" value="HlyD-like secretion proteins"/>
    <property type="match status" value="3"/>
</dbReference>
<evidence type="ECO:0000256" key="5">
    <source>
        <dbReference type="SAM" id="MobiDB-lite"/>
    </source>
</evidence>
<evidence type="ECO:0000313" key="10">
    <source>
        <dbReference type="EMBL" id="OOS25245.1"/>
    </source>
</evidence>
<sequence>MSATKPTAKPLKSVKFSRYLKWIILAFVLAIIAFFVYKKFNPTQTAPEYLTTTVETGDIENTVLASGKIKAIQTVEVGAQVSGEITRLYVEIGDQVKKGDLIAQISQVEQKNSVSNAQASLSQAEASLNQARGDLASKQGDVASAQATIDTRQAELKKAEQSFNRLAGLIDINAISREEYDTARSNLEVAKAALATAKANYQNALTAVNNAKLAIDSQQAAITKAQNDVITAQEDLSYTTIRAPMDGTVVAINQKQGTTVNANQSAPTIVTLADLSRVRINAQISEADVVNITPNMPARFNIIGNPDQQFDAILNGVEPAPETISDTSSTDSAVYYIGYLDVDNSEGKFRIDMTAQVNIIINAVRGVLVVPSSAIETKDGKSTVRIIGEDGFAKPVEVEVGIDNRVNAEIKSGLSKGDVIVIGEQSQGQSSNQSRSNNRPPMM</sequence>
<keyword evidence="11" id="KW-1185">Reference proteome</keyword>
<proteinExistence type="inferred from homology"/>
<comment type="caution">
    <text evidence="10">The sequence shown here is derived from an EMBL/GenBank/DDBJ whole genome shotgun (WGS) entry which is preliminary data.</text>
</comment>
<dbReference type="InterPro" id="IPR058625">
    <property type="entry name" value="MdtA-like_BSH"/>
</dbReference>
<dbReference type="Gene3D" id="2.40.420.20">
    <property type="match status" value="1"/>
</dbReference>
<dbReference type="GO" id="GO:1990281">
    <property type="term" value="C:efflux pump complex"/>
    <property type="evidence" value="ECO:0007669"/>
    <property type="project" value="TreeGrafter"/>
</dbReference>
<dbReference type="Gene3D" id="2.40.50.100">
    <property type="match status" value="2"/>
</dbReference>
<dbReference type="InterPro" id="IPR058627">
    <property type="entry name" value="MdtA-like_C"/>
</dbReference>
<dbReference type="Pfam" id="PF25917">
    <property type="entry name" value="BSH_RND"/>
    <property type="match status" value="1"/>
</dbReference>
<dbReference type="PANTHER" id="PTHR30469">
    <property type="entry name" value="MULTIDRUG RESISTANCE PROTEIN MDTA"/>
    <property type="match status" value="1"/>
</dbReference>
<dbReference type="Pfam" id="PF25967">
    <property type="entry name" value="RND-MFP_C"/>
    <property type="match status" value="1"/>
</dbReference>
<dbReference type="InterPro" id="IPR006143">
    <property type="entry name" value="RND_pump_MFP"/>
</dbReference>
<dbReference type="InterPro" id="IPR058624">
    <property type="entry name" value="MdtA-like_HH"/>
</dbReference>
<protein>
    <submittedName>
        <fullName evidence="10">Efflux transporter periplasmic adaptor subunit</fullName>
    </submittedName>
</protein>
<dbReference type="AlphaFoldDB" id="A0A1T0CSC4"/>
<evidence type="ECO:0000259" key="7">
    <source>
        <dbReference type="Pfam" id="PF25876"/>
    </source>
</evidence>
<name>A0A1T0CSC4_9GAMM</name>
<evidence type="ECO:0000259" key="9">
    <source>
        <dbReference type="Pfam" id="PF25967"/>
    </source>
</evidence>
<evidence type="ECO:0000313" key="11">
    <source>
        <dbReference type="Proteomes" id="UP000190683"/>
    </source>
</evidence>
<dbReference type="NCBIfam" id="TIGR01730">
    <property type="entry name" value="RND_mfp"/>
    <property type="match status" value="1"/>
</dbReference>
<feature type="domain" description="Multidrug resistance protein MdtA-like alpha-helical hairpin" evidence="7">
    <location>
        <begin position="142"/>
        <end position="204"/>
    </location>
</feature>
<evidence type="ECO:0000256" key="1">
    <source>
        <dbReference type="ARBA" id="ARBA00004196"/>
    </source>
</evidence>
<evidence type="ECO:0000259" key="8">
    <source>
        <dbReference type="Pfam" id="PF25917"/>
    </source>
</evidence>
<keyword evidence="6" id="KW-1133">Transmembrane helix</keyword>